<dbReference type="Pfam" id="PF08334">
    <property type="entry name" value="T2SSG"/>
    <property type="match status" value="1"/>
</dbReference>
<evidence type="ECO:0000256" key="7">
    <source>
        <dbReference type="ARBA" id="ARBA00023136"/>
    </source>
</evidence>
<comment type="subcellular location">
    <subcellularLocation>
        <location evidence="1">Cell inner membrane</location>
        <topology evidence="1">Single-pass membrane protein</topology>
    </subcellularLocation>
</comment>
<dbReference type="NCBIfam" id="TIGR01710">
    <property type="entry name" value="typeII_sec_gspG"/>
    <property type="match status" value="1"/>
</dbReference>
<comment type="caution">
    <text evidence="10">The sequence shown here is derived from an EMBL/GenBank/DDBJ whole genome shotgun (WGS) entry which is preliminary data.</text>
</comment>
<proteinExistence type="predicted"/>
<name>A0AA35RF92_GEOBA</name>
<dbReference type="InterPro" id="IPR045584">
    <property type="entry name" value="Pilin-like"/>
</dbReference>
<dbReference type="SUPFAM" id="SSF54523">
    <property type="entry name" value="Pili subunits"/>
    <property type="match status" value="1"/>
</dbReference>
<dbReference type="EMBL" id="CASHTH010000977">
    <property type="protein sequence ID" value="CAI8009618.1"/>
    <property type="molecule type" value="Genomic_DNA"/>
</dbReference>
<keyword evidence="7 8" id="KW-0472">Membrane</keyword>
<keyword evidence="5 8" id="KW-0812">Transmembrane</keyword>
<evidence type="ECO:0000313" key="11">
    <source>
        <dbReference type="Proteomes" id="UP001174909"/>
    </source>
</evidence>
<evidence type="ECO:0000256" key="6">
    <source>
        <dbReference type="ARBA" id="ARBA00022989"/>
    </source>
</evidence>
<keyword evidence="4" id="KW-0997">Cell inner membrane</keyword>
<reference evidence="10" key="1">
    <citation type="submission" date="2023-03" db="EMBL/GenBank/DDBJ databases">
        <authorList>
            <person name="Steffen K."/>
            <person name="Cardenas P."/>
        </authorList>
    </citation>
    <scope>NUCLEOTIDE SEQUENCE</scope>
</reference>
<feature type="transmembrane region" description="Helical" evidence="8">
    <location>
        <begin position="20"/>
        <end position="40"/>
    </location>
</feature>
<dbReference type="PRINTS" id="PR00813">
    <property type="entry name" value="BCTERIALGSPG"/>
</dbReference>
<evidence type="ECO:0000256" key="8">
    <source>
        <dbReference type="SAM" id="Phobius"/>
    </source>
</evidence>
<dbReference type="Proteomes" id="UP001174909">
    <property type="component" value="Unassembled WGS sequence"/>
</dbReference>
<evidence type="ECO:0000256" key="3">
    <source>
        <dbReference type="ARBA" id="ARBA00022481"/>
    </source>
</evidence>
<dbReference type="Gene3D" id="3.30.700.10">
    <property type="entry name" value="Glycoprotein, Type 4 Pilin"/>
    <property type="match status" value="1"/>
</dbReference>
<dbReference type="InterPro" id="IPR000983">
    <property type="entry name" value="Bac_GSPG_pilin"/>
</dbReference>
<accession>A0AA35RF92</accession>
<evidence type="ECO:0000256" key="4">
    <source>
        <dbReference type="ARBA" id="ARBA00022519"/>
    </source>
</evidence>
<dbReference type="InterPro" id="IPR010054">
    <property type="entry name" value="Type2_sec_GspG"/>
</dbReference>
<evidence type="ECO:0000256" key="2">
    <source>
        <dbReference type="ARBA" id="ARBA00022475"/>
    </source>
</evidence>
<keyword evidence="2" id="KW-1003">Cell membrane</keyword>
<evidence type="ECO:0000259" key="9">
    <source>
        <dbReference type="Pfam" id="PF08334"/>
    </source>
</evidence>
<keyword evidence="11" id="KW-1185">Reference proteome</keyword>
<gene>
    <name evidence="10" type="ORF">GBAR_LOCUS6424</name>
</gene>
<dbReference type="InterPro" id="IPR013545">
    <property type="entry name" value="T2SS_protein-GspG_C"/>
</dbReference>
<evidence type="ECO:0000256" key="1">
    <source>
        <dbReference type="ARBA" id="ARBA00004377"/>
    </source>
</evidence>
<dbReference type="GO" id="GO:0005886">
    <property type="term" value="C:plasma membrane"/>
    <property type="evidence" value="ECO:0007669"/>
    <property type="project" value="UniProtKB-SubCell"/>
</dbReference>
<organism evidence="10 11">
    <name type="scientific">Geodia barretti</name>
    <name type="common">Barrett's horny sponge</name>
    <dbReference type="NCBI Taxonomy" id="519541"/>
    <lineage>
        <taxon>Eukaryota</taxon>
        <taxon>Metazoa</taxon>
        <taxon>Porifera</taxon>
        <taxon>Demospongiae</taxon>
        <taxon>Heteroscleromorpha</taxon>
        <taxon>Tetractinellida</taxon>
        <taxon>Astrophorina</taxon>
        <taxon>Geodiidae</taxon>
        <taxon>Geodia</taxon>
    </lineage>
</organism>
<protein>
    <submittedName>
        <fullName evidence="10">Type II secretion system core protein G</fullName>
    </submittedName>
</protein>
<feature type="domain" description="Type II secretion system protein GspG C-terminal" evidence="9">
    <location>
        <begin position="42"/>
        <end position="153"/>
    </location>
</feature>
<keyword evidence="6 8" id="KW-1133">Transmembrane helix</keyword>
<keyword evidence="3" id="KW-0488">Methylation</keyword>
<dbReference type="AlphaFoldDB" id="A0AA35RF92"/>
<sequence>MRGLWRKCVKSIDSKQAGLTSIQILVVVVVLGIIAAVLFAPRLLGQAGRALQAQADADIETLGIALDRYAKDNGDYPSTEQGLKALWEKPEAPPIPINWLEPYIQIPITEDPWGNPYIYIRPGIHDRYGYDLISFGSDGVEGGTGEAEDVVSWIRRDE</sequence>
<evidence type="ECO:0000256" key="5">
    <source>
        <dbReference type="ARBA" id="ARBA00022692"/>
    </source>
</evidence>
<evidence type="ECO:0000313" key="10">
    <source>
        <dbReference type="EMBL" id="CAI8009618.1"/>
    </source>
</evidence>